<evidence type="ECO:0000256" key="2">
    <source>
        <dbReference type="ARBA" id="ARBA00039140"/>
    </source>
</evidence>
<dbReference type="SUPFAM" id="SSF52738">
    <property type="entry name" value="Methylesterase CheB, C-terminal domain"/>
    <property type="match status" value="1"/>
</dbReference>
<proteinExistence type="predicted"/>
<reference evidence="7" key="1">
    <citation type="submission" date="2015-03" db="EMBL/GenBank/DDBJ databases">
        <title>Draft genome sequence of a novel methanotroph (Sn10-6) isolated from flooded ricefield rhizosphere in India.</title>
        <authorList>
            <person name="Pandit P.S."/>
            <person name="Pore S.D."/>
            <person name="Arora P."/>
            <person name="Kapse N.G."/>
            <person name="Dhakephalkar P.K."/>
            <person name="Rahalkar M.C."/>
        </authorList>
    </citation>
    <scope>NUCLEOTIDE SEQUENCE [LARGE SCALE GENOMIC DNA]</scope>
    <source>
        <strain evidence="7">Sn10-6</strain>
    </source>
</reference>
<evidence type="ECO:0000259" key="5">
    <source>
        <dbReference type="PROSITE" id="PS50122"/>
    </source>
</evidence>
<dbReference type="InterPro" id="IPR000673">
    <property type="entry name" value="Sig_transdc_resp-reg_Me-estase"/>
</dbReference>
<accession>A0A0F3IEG6</accession>
<evidence type="ECO:0000256" key="1">
    <source>
        <dbReference type="ARBA" id="ARBA00022801"/>
    </source>
</evidence>
<protein>
    <recommendedName>
        <fullName evidence="2">protein-glutamate methylesterase</fullName>
        <ecNumber evidence="2">3.1.1.61</ecNumber>
    </recommendedName>
</protein>
<name>A0A0F3IEG6_9GAMM</name>
<dbReference type="Proteomes" id="UP000033684">
    <property type="component" value="Unassembled WGS sequence"/>
</dbReference>
<evidence type="ECO:0000313" key="7">
    <source>
        <dbReference type="Proteomes" id="UP000033684"/>
    </source>
</evidence>
<dbReference type="InterPro" id="IPR035909">
    <property type="entry name" value="CheB_C"/>
</dbReference>
<organism evidence="6 7">
    <name type="scientific">Methylocucumis oryzae</name>
    <dbReference type="NCBI Taxonomy" id="1632867"/>
    <lineage>
        <taxon>Bacteria</taxon>
        <taxon>Pseudomonadati</taxon>
        <taxon>Pseudomonadota</taxon>
        <taxon>Gammaproteobacteria</taxon>
        <taxon>Methylococcales</taxon>
        <taxon>Methylococcaceae</taxon>
        <taxon>Methylocucumis</taxon>
    </lineage>
</organism>
<feature type="domain" description="CheB-type methylesterase" evidence="5">
    <location>
        <begin position="6"/>
        <end position="168"/>
    </location>
</feature>
<dbReference type="Pfam" id="PF01339">
    <property type="entry name" value="CheB_methylest"/>
    <property type="match status" value="1"/>
</dbReference>
<reference evidence="6 7" key="2">
    <citation type="journal article" date="2016" name="Microb. Ecol.">
        <title>Genome Characteristics of a Novel Type I Methanotroph (Sn10-6) Isolated from a Flooded Indian Rice Field.</title>
        <authorList>
            <person name="Rahalkar M.C."/>
            <person name="Pandit P.S."/>
            <person name="Dhakephalkar P.K."/>
            <person name="Pore S."/>
            <person name="Arora P."/>
            <person name="Kapse N."/>
        </authorList>
    </citation>
    <scope>NUCLEOTIDE SEQUENCE [LARGE SCALE GENOMIC DNA]</scope>
    <source>
        <strain evidence="6 7">Sn10-6</strain>
    </source>
</reference>
<dbReference type="AlphaFoldDB" id="A0A0F3IEG6"/>
<dbReference type="Gene3D" id="3.40.50.180">
    <property type="entry name" value="Methylesterase CheB, C-terminal domain"/>
    <property type="match status" value="1"/>
</dbReference>
<evidence type="ECO:0000256" key="4">
    <source>
        <dbReference type="PROSITE-ProRule" id="PRU00050"/>
    </source>
</evidence>
<dbReference type="PANTHER" id="PTHR42872">
    <property type="entry name" value="PROTEIN-GLUTAMATE METHYLESTERASE/PROTEIN-GLUTAMINE GLUTAMINASE"/>
    <property type="match status" value="1"/>
</dbReference>
<dbReference type="GO" id="GO:0000156">
    <property type="term" value="F:phosphorelay response regulator activity"/>
    <property type="evidence" value="ECO:0007669"/>
    <property type="project" value="InterPro"/>
</dbReference>
<dbReference type="GO" id="GO:0008984">
    <property type="term" value="F:protein-glutamate methylesterase activity"/>
    <property type="evidence" value="ECO:0007669"/>
    <property type="project" value="UniProtKB-EC"/>
</dbReference>
<dbReference type="EC" id="3.1.1.61" evidence="2"/>
<feature type="active site" evidence="4">
    <location>
        <position position="45"/>
    </location>
</feature>
<dbReference type="GO" id="GO:0006935">
    <property type="term" value="P:chemotaxis"/>
    <property type="evidence" value="ECO:0007669"/>
    <property type="project" value="UniProtKB-UniRule"/>
</dbReference>
<dbReference type="EMBL" id="LAJX01000317">
    <property type="protein sequence ID" value="KJV05057.1"/>
    <property type="molecule type" value="Genomic_DNA"/>
</dbReference>
<sequence>MTNDANNKSVSVIAFGASAGGLQCLRPIIRGLKPNDHDAYVVAAHLSPSHISNLTEILADQSEVKVVSASNDQIIQPGYVYVCSSATDIVIVAGRIQLPKPYPSALIAPSIDRLFSSIAHQYGHKATAVVLSGSGHDGVLGAKDINASGGVVIVQNPEEAIHPSMPET</sequence>
<dbReference type="PROSITE" id="PS50122">
    <property type="entry name" value="CHEB"/>
    <property type="match status" value="1"/>
</dbReference>
<evidence type="ECO:0000256" key="3">
    <source>
        <dbReference type="ARBA" id="ARBA00048267"/>
    </source>
</evidence>
<feature type="non-terminal residue" evidence="6">
    <location>
        <position position="168"/>
    </location>
</feature>
<gene>
    <name evidence="6" type="ORF">VZ94_20920</name>
</gene>
<feature type="active site" evidence="4">
    <location>
        <position position="137"/>
    </location>
</feature>
<dbReference type="PANTHER" id="PTHR42872:SF6">
    <property type="entry name" value="PROTEIN-GLUTAMATE METHYLESTERASE_PROTEIN-GLUTAMINE GLUTAMINASE"/>
    <property type="match status" value="1"/>
</dbReference>
<keyword evidence="4" id="KW-0145">Chemotaxis</keyword>
<comment type="caution">
    <text evidence="6">The sequence shown here is derived from an EMBL/GenBank/DDBJ whole genome shotgun (WGS) entry which is preliminary data.</text>
</comment>
<keyword evidence="1 4" id="KW-0378">Hydrolase</keyword>
<dbReference type="RefSeq" id="WP_045780725.1">
    <property type="nucleotide sequence ID" value="NZ_LAJX01000317.1"/>
</dbReference>
<dbReference type="CDD" id="cd16434">
    <property type="entry name" value="CheB-CheR_fusion"/>
    <property type="match status" value="1"/>
</dbReference>
<evidence type="ECO:0000313" key="6">
    <source>
        <dbReference type="EMBL" id="KJV05057.1"/>
    </source>
</evidence>
<feature type="active site" evidence="4">
    <location>
        <position position="18"/>
    </location>
</feature>
<comment type="catalytic activity">
    <reaction evidence="3">
        <text>[protein]-L-glutamate 5-O-methyl ester + H2O = L-glutamyl-[protein] + methanol + H(+)</text>
        <dbReference type="Rhea" id="RHEA:23236"/>
        <dbReference type="Rhea" id="RHEA-COMP:10208"/>
        <dbReference type="Rhea" id="RHEA-COMP:10311"/>
        <dbReference type="ChEBI" id="CHEBI:15377"/>
        <dbReference type="ChEBI" id="CHEBI:15378"/>
        <dbReference type="ChEBI" id="CHEBI:17790"/>
        <dbReference type="ChEBI" id="CHEBI:29973"/>
        <dbReference type="ChEBI" id="CHEBI:82795"/>
        <dbReference type="EC" id="3.1.1.61"/>
    </reaction>
</comment>
<keyword evidence="7" id="KW-1185">Reference proteome</keyword>
<dbReference type="GO" id="GO:0005737">
    <property type="term" value="C:cytoplasm"/>
    <property type="evidence" value="ECO:0007669"/>
    <property type="project" value="InterPro"/>
</dbReference>